<evidence type="ECO:0000259" key="6">
    <source>
        <dbReference type="PROSITE" id="PS51123"/>
    </source>
</evidence>
<comment type="subcellular location">
    <subcellularLocation>
        <location evidence="1">Cell outer membrane</location>
    </subcellularLocation>
</comment>
<dbReference type="CDD" id="cd07185">
    <property type="entry name" value="OmpA_C-like"/>
    <property type="match status" value="1"/>
</dbReference>
<dbReference type="InterPro" id="IPR006690">
    <property type="entry name" value="OMPA-like_CS"/>
</dbReference>
<sequence>MNTKLNRLALIGLLLIALGVVGCVQSQVAGTGVTAGKTAAVMDNPVELVNRLSSEISQARMDQLNILAPDTFKKAEGAFFSARKDLEAGNEIADIRESVAESRAQLEKAREIAAISRTTLTETIKAREMARNAGAIKFEKEYQRVENDFLGLTRAIERDNVSYAQKNRDKVIDRFRELEVRAIKEETIGEVRALISRAESEGARKMAPLSHSQAVEQLNATDAFISANPYAKEEMHAMAKEALFKANRLVVVNELCNRVAEMKPEEIAMIVENHLHTISESLGAQDMRDQPYSTQLANIVGSVDSLKSDRAFMAEKNQTLQADMEALKADYQAKIDALNVRLATLEGQTREDRMAKERLARERMAVEQRLAAERKFNQLYATVRNYFEPEEAEVYKQENQLVIRLKAMRFPVGKSVIMPENYALLSKVQKAIRTFDEPRVIVEGHTDTTGSNEINMMLSQQRAEAVREYMIANQTLPPDGISAVGYGSERPLASNATAEGRAINRRIDILIIPQVSPI</sequence>
<dbReference type="PROSITE" id="PS51257">
    <property type="entry name" value="PROKAR_LIPOPROTEIN"/>
    <property type="match status" value="1"/>
</dbReference>
<dbReference type="Proteomes" id="UP000427769">
    <property type="component" value="Chromosome"/>
</dbReference>
<dbReference type="AlphaFoldDB" id="A0A5K7Z7X4"/>
<evidence type="ECO:0000256" key="2">
    <source>
        <dbReference type="ARBA" id="ARBA00023136"/>
    </source>
</evidence>
<dbReference type="PROSITE" id="PS51123">
    <property type="entry name" value="OMPA_2"/>
    <property type="match status" value="1"/>
</dbReference>
<dbReference type="SUPFAM" id="SSF103088">
    <property type="entry name" value="OmpA-like"/>
    <property type="match status" value="1"/>
</dbReference>
<gene>
    <name evidence="7" type="ORF">DSCW_36760</name>
</gene>
<name>A0A5K7Z7X4_9BACT</name>
<keyword evidence="3" id="KW-0998">Cell outer membrane</keyword>
<dbReference type="KEGG" id="dwd:DSCW_36760"/>
<keyword evidence="5" id="KW-0175">Coiled coil</keyword>
<keyword evidence="2 4" id="KW-0472">Membrane</keyword>
<evidence type="ECO:0000313" key="8">
    <source>
        <dbReference type="Proteomes" id="UP000427769"/>
    </source>
</evidence>
<evidence type="ECO:0000256" key="1">
    <source>
        <dbReference type="ARBA" id="ARBA00004442"/>
    </source>
</evidence>
<reference evidence="7 8" key="1">
    <citation type="submission" date="2019-11" db="EMBL/GenBank/DDBJ databases">
        <title>Comparative genomics of hydrocarbon-degrading Desulfosarcina strains.</title>
        <authorList>
            <person name="Watanabe M."/>
            <person name="Kojima H."/>
            <person name="Fukui M."/>
        </authorList>
    </citation>
    <scope>NUCLEOTIDE SEQUENCE [LARGE SCALE GENOMIC DNA]</scope>
    <source>
        <strain evidence="7 8">PP31</strain>
    </source>
</reference>
<protein>
    <recommendedName>
        <fullName evidence="6">OmpA-like domain-containing protein</fullName>
    </recommendedName>
</protein>
<dbReference type="InterPro" id="IPR006664">
    <property type="entry name" value="OMP_bac"/>
</dbReference>
<dbReference type="RefSeq" id="WP_170302358.1">
    <property type="nucleotide sequence ID" value="NZ_AP021875.1"/>
</dbReference>
<dbReference type="PRINTS" id="PR01021">
    <property type="entry name" value="OMPADOMAIN"/>
</dbReference>
<keyword evidence="8" id="KW-1185">Reference proteome</keyword>
<dbReference type="InterPro" id="IPR036737">
    <property type="entry name" value="OmpA-like_sf"/>
</dbReference>
<evidence type="ECO:0000256" key="4">
    <source>
        <dbReference type="PROSITE-ProRule" id="PRU00473"/>
    </source>
</evidence>
<feature type="domain" description="OmpA-like" evidence="6">
    <location>
        <begin position="397"/>
        <end position="515"/>
    </location>
</feature>
<dbReference type="InterPro" id="IPR050330">
    <property type="entry name" value="Bact_OuterMem_StrucFunc"/>
</dbReference>
<dbReference type="Gene3D" id="3.30.1330.60">
    <property type="entry name" value="OmpA-like domain"/>
    <property type="match status" value="1"/>
</dbReference>
<dbReference type="PANTHER" id="PTHR30329:SF21">
    <property type="entry name" value="LIPOPROTEIN YIAD-RELATED"/>
    <property type="match status" value="1"/>
</dbReference>
<dbReference type="GO" id="GO:0009279">
    <property type="term" value="C:cell outer membrane"/>
    <property type="evidence" value="ECO:0007669"/>
    <property type="project" value="UniProtKB-SubCell"/>
</dbReference>
<dbReference type="EMBL" id="AP021875">
    <property type="protein sequence ID" value="BBO76259.1"/>
    <property type="molecule type" value="Genomic_DNA"/>
</dbReference>
<evidence type="ECO:0000256" key="5">
    <source>
        <dbReference type="SAM" id="Coils"/>
    </source>
</evidence>
<dbReference type="PANTHER" id="PTHR30329">
    <property type="entry name" value="STATOR ELEMENT OF FLAGELLAR MOTOR COMPLEX"/>
    <property type="match status" value="1"/>
</dbReference>
<accession>A0A5K7Z7X4</accession>
<evidence type="ECO:0000256" key="3">
    <source>
        <dbReference type="ARBA" id="ARBA00023237"/>
    </source>
</evidence>
<organism evidence="7 8">
    <name type="scientific">Desulfosarcina widdelii</name>
    <dbReference type="NCBI Taxonomy" id="947919"/>
    <lineage>
        <taxon>Bacteria</taxon>
        <taxon>Pseudomonadati</taxon>
        <taxon>Thermodesulfobacteriota</taxon>
        <taxon>Desulfobacteria</taxon>
        <taxon>Desulfobacterales</taxon>
        <taxon>Desulfosarcinaceae</taxon>
        <taxon>Desulfosarcina</taxon>
    </lineage>
</organism>
<feature type="coiled-coil region" evidence="5">
    <location>
        <begin position="310"/>
        <end position="348"/>
    </location>
</feature>
<proteinExistence type="predicted"/>
<dbReference type="Pfam" id="PF00691">
    <property type="entry name" value="OmpA"/>
    <property type="match status" value="1"/>
</dbReference>
<evidence type="ECO:0000313" key="7">
    <source>
        <dbReference type="EMBL" id="BBO76259.1"/>
    </source>
</evidence>
<dbReference type="InterPro" id="IPR006665">
    <property type="entry name" value="OmpA-like"/>
</dbReference>
<dbReference type="PROSITE" id="PS01068">
    <property type="entry name" value="OMPA_1"/>
    <property type="match status" value="1"/>
</dbReference>